<dbReference type="EMBL" id="CP013070">
    <property type="protein sequence ID" value="APL95516.1"/>
    <property type="molecule type" value="Genomic_DNA"/>
</dbReference>
<feature type="region of interest" description="Disordered" evidence="1">
    <location>
        <begin position="20"/>
        <end position="83"/>
    </location>
</feature>
<accession>A0A1L5BRM0</accession>
<evidence type="ECO:0000313" key="2">
    <source>
        <dbReference type="EMBL" id="APL95516.1"/>
    </source>
</evidence>
<evidence type="ECO:0000256" key="1">
    <source>
        <dbReference type="SAM" id="MobiDB-lite"/>
    </source>
</evidence>
<protein>
    <submittedName>
        <fullName evidence="2">Uncharacterized protein</fullName>
    </submittedName>
</protein>
<name>A0A1L5BRM0_SPHIB</name>
<dbReference type="RefSeq" id="WP_148663261.1">
    <property type="nucleotide sequence ID" value="NZ_CP013070.1"/>
</dbReference>
<feature type="compositionally biased region" description="Pro residues" evidence="1">
    <location>
        <begin position="33"/>
        <end position="44"/>
    </location>
</feature>
<organism evidence="2 3">
    <name type="scientific">Sphingobium indicum (strain DSM 16412 / CCM 7286 / MTCC 6364 / B90A)</name>
    <dbReference type="NCBI Taxonomy" id="861109"/>
    <lineage>
        <taxon>Bacteria</taxon>
        <taxon>Pseudomonadati</taxon>
        <taxon>Pseudomonadota</taxon>
        <taxon>Alphaproteobacteria</taxon>
        <taxon>Sphingomonadales</taxon>
        <taxon>Sphingomonadaceae</taxon>
        <taxon>Sphingobium</taxon>
    </lineage>
</organism>
<dbReference type="Proteomes" id="UP000004550">
    <property type="component" value="Chromosome"/>
</dbReference>
<gene>
    <name evidence="2" type="ORF">SIDU_13900</name>
</gene>
<dbReference type="KEGG" id="sinb:SIDU_13900"/>
<feature type="compositionally biased region" description="Low complexity" evidence="1">
    <location>
        <begin position="45"/>
        <end position="55"/>
    </location>
</feature>
<feature type="compositionally biased region" description="Gly residues" evidence="1">
    <location>
        <begin position="72"/>
        <end position="83"/>
    </location>
</feature>
<proteinExistence type="predicted"/>
<evidence type="ECO:0000313" key="3">
    <source>
        <dbReference type="Proteomes" id="UP000004550"/>
    </source>
</evidence>
<dbReference type="AlphaFoldDB" id="A0A1L5BRM0"/>
<reference evidence="2 3" key="1">
    <citation type="journal article" date="2012" name="J. Bacteriol.">
        <title>Genome sequence of Sphingobium indicum B90A, a hexachlorocyclohexane-degrading bacterium.</title>
        <authorList>
            <person name="Anand S."/>
            <person name="Sangwan N."/>
            <person name="Lata P."/>
            <person name="Kaur J."/>
            <person name="Dua A."/>
            <person name="Singh A.K."/>
            <person name="Verma M."/>
            <person name="Kaur J."/>
            <person name="Khurana J.P."/>
            <person name="Khurana P."/>
            <person name="Mathur S."/>
            <person name="Lal R."/>
        </authorList>
    </citation>
    <scope>NUCLEOTIDE SEQUENCE [LARGE SCALE GENOMIC DNA]</scope>
    <source>
        <strain evidence="3">DSM 16412 / CCM 7286 / MTCC 6364 / B90A</strain>
    </source>
</reference>
<sequence length="83" mass="8026">MIALAAMPTIAYAQATVAPGATPAASAPQPGLYGPPAPVAPPSAAPAARTASSTPDQAAPAQHHRGHRRGGAYLGADGGITPH</sequence>